<proteinExistence type="predicted"/>
<protein>
    <recommendedName>
        <fullName evidence="1">Xylose isomerase-like TIM barrel domain-containing protein</fullName>
    </recommendedName>
</protein>
<organism evidence="2 3">
    <name type="scientific">Candidatus Zambryskibacteria bacterium RIFCSPLOWO2_01_FULL_43_17</name>
    <dbReference type="NCBI Taxonomy" id="1802760"/>
    <lineage>
        <taxon>Bacteria</taxon>
        <taxon>Candidatus Zambryskiibacteriota</taxon>
    </lineage>
</organism>
<evidence type="ECO:0000313" key="2">
    <source>
        <dbReference type="EMBL" id="OHB04116.1"/>
    </source>
</evidence>
<dbReference type="PANTHER" id="PTHR12110:SF53">
    <property type="entry name" value="BLR5974 PROTEIN"/>
    <property type="match status" value="1"/>
</dbReference>
<feature type="domain" description="Xylose isomerase-like TIM barrel" evidence="1">
    <location>
        <begin position="32"/>
        <end position="267"/>
    </location>
</feature>
<dbReference type="Gene3D" id="3.20.20.150">
    <property type="entry name" value="Divalent-metal-dependent TIM barrel enzymes"/>
    <property type="match status" value="1"/>
</dbReference>
<evidence type="ECO:0000259" key="1">
    <source>
        <dbReference type="Pfam" id="PF01261"/>
    </source>
</evidence>
<evidence type="ECO:0000313" key="3">
    <source>
        <dbReference type="Proteomes" id="UP000179283"/>
    </source>
</evidence>
<sequence length="277" mass="31260">MNIGIIQGRLTPSDGVIQKFPDGKWLAELFTARRIGFTYIEWLADASFNAENPVWTGEQLEQVREGIKSAGLVSHSLCVDHIMKRPLTIEDASEAEKSYNDLLKIISNGYAFGITHVVLPFLEGASLKDNPKKTNLANEKLKRLLANLKGKNISFCVETDLNTQEHESLLRDLPDSVGICLDTGNRTSFGFDPSEEILYWDKRLLHVHIKDKDQAGKNVLLGTGLVDFDHVFESFRQIGYSNAFTLETNRGENEEESAIRHIAFLKNLITKYELSKY</sequence>
<dbReference type="InterPro" id="IPR050312">
    <property type="entry name" value="IolE/XylAMocC-like"/>
</dbReference>
<gene>
    <name evidence="2" type="ORF">A2920_02140</name>
</gene>
<dbReference type="Proteomes" id="UP000179283">
    <property type="component" value="Unassembled WGS sequence"/>
</dbReference>
<dbReference type="AlphaFoldDB" id="A0A1G2U3M6"/>
<reference evidence="2 3" key="1">
    <citation type="journal article" date="2016" name="Nat. Commun.">
        <title>Thousands of microbial genomes shed light on interconnected biogeochemical processes in an aquifer system.</title>
        <authorList>
            <person name="Anantharaman K."/>
            <person name="Brown C.T."/>
            <person name="Hug L.A."/>
            <person name="Sharon I."/>
            <person name="Castelle C.J."/>
            <person name="Probst A.J."/>
            <person name="Thomas B.C."/>
            <person name="Singh A."/>
            <person name="Wilkins M.J."/>
            <person name="Karaoz U."/>
            <person name="Brodie E.L."/>
            <person name="Williams K.H."/>
            <person name="Hubbard S.S."/>
            <person name="Banfield J.F."/>
        </authorList>
    </citation>
    <scope>NUCLEOTIDE SEQUENCE [LARGE SCALE GENOMIC DNA]</scope>
</reference>
<dbReference type="InterPro" id="IPR013022">
    <property type="entry name" value="Xyl_isomerase-like_TIM-brl"/>
</dbReference>
<comment type="caution">
    <text evidence="2">The sequence shown here is derived from an EMBL/GenBank/DDBJ whole genome shotgun (WGS) entry which is preliminary data.</text>
</comment>
<dbReference type="SUPFAM" id="SSF51658">
    <property type="entry name" value="Xylose isomerase-like"/>
    <property type="match status" value="1"/>
</dbReference>
<dbReference type="Pfam" id="PF01261">
    <property type="entry name" value="AP_endonuc_2"/>
    <property type="match status" value="1"/>
</dbReference>
<dbReference type="EMBL" id="MHWD01000014">
    <property type="protein sequence ID" value="OHB04116.1"/>
    <property type="molecule type" value="Genomic_DNA"/>
</dbReference>
<dbReference type="PANTHER" id="PTHR12110">
    <property type="entry name" value="HYDROXYPYRUVATE ISOMERASE"/>
    <property type="match status" value="1"/>
</dbReference>
<accession>A0A1G2U3M6</accession>
<dbReference type="InterPro" id="IPR036237">
    <property type="entry name" value="Xyl_isomerase-like_sf"/>
</dbReference>
<name>A0A1G2U3M6_9BACT</name>